<organism evidence="2">
    <name type="scientific">viral metagenome</name>
    <dbReference type="NCBI Taxonomy" id="1070528"/>
    <lineage>
        <taxon>unclassified sequences</taxon>
        <taxon>metagenomes</taxon>
        <taxon>organismal metagenomes</taxon>
    </lineage>
</organism>
<dbReference type="EMBL" id="MT141934">
    <property type="protein sequence ID" value="QJA72224.1"/>
    <property type="molecule type" value="Genomic_DNA"/>
</dbReference>
<gene>
    <name evidence="2" type="ORF">MM415A02836_0008</name>
    <name evidence="1" type="ORF">MM415B01632_0025</name>
    <name evidence="3" type="ORF">TM448B05652_0008</name>
</gene>
<name>A0A6M3JQ51_9ZZZZ</name>
<reference evidence="2" key="1">
    <citation type="submission" date="2020-03" db="EMBL/GenBank/DDBJ databases">
        <title>The deep terrestrial virosphere.</title>
        <authorList>
            <person name="Holmfeldt K."/>
            <person name="Nilsson E."/>
            <person name="Simone D."/>
            <person name="Lopez-Fernandez M."/>
            <person name="Wu X."/>
            <person name="de Brujin I."/>
            <person name="Lundin D."/>
            <person name="Andersson A."/>
            <person name="Bertilsson S."/>
            <person name="Dopson M."/>
        </authorList>
    </citation>
    <scope>NUCLEOTIDE SEQUENCE</scope>
    <source>
        <strain evidence="2">MM415A02836</strain>
        <strain evidence="1">MM415B01632</strain>
        <strain evidence="3">TM448B05652</strain>
    </source>
</reference>
<protein>
    <submittedName>
        <fullName evidence="2">Uncharacterized protein</fullName>
    </submittedName>
</protein>
<proteinExistence type="predicted"/>
<accession>A0A6M3JQ51</accession>
<dbReference type="AlphaFoldDB" id="A0A6M3JQ51"/>
<evidence type="ECO:0000313" key="2">
    <source>
        <dbReference type="EMBL" id="QJA72224.1"/>
    </source>
</evidence>
<sequence length="80" mass="9329">MTCKVCKGRKKIVDIVYFPECRKEIIDCPFCTNGRRCAMTRFIIEIEENLTDEESSDILGQLEDVVNKNFTLYDSEVEEL</sequence>
<dbReference type="EMBL" id="MT145135">
    <property type="protein sequence ID" value="QJI03967.1"/>
    <property type="molecule type" value="Genomic_DNA"/>
</dbReference>
<evidence type="ECO:0000313" key="3">
    <source>
        <dbReference type="EMBL" id="QJI03967.1"/>
    </source>
</evidence>
<evidence type="ECO:0000313" key="1">
    <source>
        <dbReference type="EMBL" id="QJA57477.1"/>
    </source>
</evidence>
<dbReference type="EMBL" id="MT141275">
    <property type="protein sequence ID" value="QJA57477.1"/>
    <property type="molecule type" value="Genomic_DNA"/>
</dbReference>